<dbReference type="GeneID" id="6481544"/>
<dbReference type="RefSeq" id="YP_002048817.1">
    <property type="nucleotide sequence ID" value="NC_011087.1"/>
</dbReference>
<protein>
    <recommendedName>
        <fullName evidence="2">Helicase DnaB</fullName>
    </recommendedName>
</protein>
<name>B1X3T8_PAUCH</name>
<sequence length="285" mass="32589">MQCLGPCNKVKHLFHQFIKIKKLNWQALACVILGLLIVTNDERLFKISRLTLLINTSATLKIHYRTFSNLHKENRKKKTLYFSPNEIKILHKMFGVHGPQPKLTQLLTSGLDQITPLKAYTVSRLEELKPYIRKQAKLKQINPMLLTAILFDEMHHGKPGESLPILAYTGLFHTLGPAQLGVEELIHQGWLPPNPSFEQIIMARKILLDPESNIELLAGEISRFKNTLGLPSDNMLQISTSAQQKKALATLAYLHNGKLDYTTRILNYMQDPELHIMLFENARLQ</sequence>
<keyword evidence="1" id="KW-0934">Plastid</keyword>
<dbReference type="AlphaFoldDB" id="B1X3T8"/>
<evidence type="ECO:0000313" key="1">
    <source>
        <dbReference type="EMBL" id="ACB42607.1"/>
    </source>
</evidence>
<organism evidence="1">
    <name type="scientific">Paulinella chromatophora</name>
    <dbReference type="NCBI Taxonomy" id="39717"/>
    <lineage>
        <taxon>Eukaryota</taxon>
        <taxon>Sar</taxon>
        <taxon>Rhizaria</taxon>
        <taxon>Cercozoa</taxon>
        <taxon>Imbricatea</taxon>
        <taxon>Silicofilosea</taxon>
        <taxon>Euglyphida</taxon>
        <taxon>Paulinellidae</taxon>
        <taxon>Paulinella</taxon>
    </lineage>
</organism>
<accession>B1X3T8</accession>
<geneLocation type="organellar chromatophore" evidence="1"/>
<gene>
    <name evidence="1" type="ordered locus">PCC_0156</name>
</gene>
<dbReference type="EMBL" id="CP000815">
    <property type="protein sequence ID" value="ACB42607.1"/>
    <property type="molecule type" value="Genomic_DNA"/>
</dbReference>
<proteinExistence type="predicted"/>
<reference evidence="1" key="1">
    <citation type="submission" date="2007-08" db="EMBL/GenBank/DDBJ databases">
        <authorList>
            <person name="Gloeckner G."/>
            <person name="Nowack E."/>
            <person name="Melkonian M."/>
        </authorList>
    </citation>
    <scope>NUCLEOTIDE SEQUENCE</scope>
</reference>
<reference evidence="1" key="2">
    <citation type="journal article" date="2008" name="Curr. Biol.">
        <title>Chromatophore genome sequence of Paulinella sheds light on acquisition of photosynthesis by eukaryotes.</title>
        <authorList>
            <person name="Nowack E.C.M."/>
            <person name="Melkonian M."/>
            <person name="Gloeckner G."/>
        </authorList>
    </citation>
    <scope>NUCLEOTIDE SEQUENCE [LARGE SCALE GENOMIC DNA]</scope>
</reference>
<evidence type="ECO:0008006" key="2">
    <source>
        <dbReference type="Google" id="ProtNLM"/>
    </source>
</evidence>